<gene>
    <name evidence="4" type="ORF">O3G_MSEX012393</name>
</gene>
<dbReference type="Pfam" id="PF02820">
    <property type="entry name" value="MBT"/>
    <property type="match status" value="3"/>
</dbReference>
<feature type="repeat" description="MBT" evidence="2">
    <location>
        <begin position="1094"/>
        <end position="1189"/>
    </location>
</feature>
<feature type="region of interest" description="Disordered" evidence="3">
    <location>
        <begin position="1212"/>
        <end position="1339"/>
    </location>
</feature>
<dbReference type="GO" id="GO:0005634">
    <property type="term" value="C:nucleus"/>
    <property type="evidence" value="ECO:0007669"/>
    <property type="project" value="InterPro"/>
</dbReference>
<dbReference type="PANTHER" id="PTHR12247:SF131">
    <property type="entry name" value="LD05287P"/>
    <property type="match status" value="1"/>
</dbReference>
<dbReference type="Proteomes" id="UP000791440">
    <property type="component" value="Unassembled WGS sequence"/>
</dbReference>
<evidence type="ECO:0000256" key="2">
    <source>
        <dbReference type="PROSITE-ProRule" id="PRU00459"/>
    </source>
</evidence>
<keyword evidence="1" id="KW-0677">Repeat</keyword>
<dbReference type="SMART" id="SM00561">
    <property type="entry name" value="MBT"/>
    <property type="match status" value="3"/>
</dbReference>
<feature type="region of interest" description="Disordered" evidence="3">
    <location>
        <begin position="487"/>
        <end position="515"/>
    </location>
</feature>
<evidence type="ECO:0000256" key="1">
    <source>
        <dbReference type="ARBA" id="ARBA00022737"/>
    </source>
</evidence>
<reference evidence="4" key="2">
    <citation type="submission" date="2020-12" db="EMBL/GenBank/DDBJ databases">
        <authorList>
            <person name="Kanost M."/>
        </authorList>
    </citation>
    <scope>NUCLEOTIDE SEQUENCE</scope>
</reference>
<dbReference type="GO" id="GO:0045892">
    <property type="term" value="P:negative regulation of DNA-templated transcription"/>
    <property type="evidence" value="ECO:0007669"/>
    <property type="project" value="TreeGrafter"/>
</dbReference>
<protein>
    <recommendedName>
        <fullName evidence="6">Lethal(3)malignant brain tumor-like protein 3</fullName>
    </recommendedName>
</protein>
<feature type="compositionally biased region" description="Low complexity" evidence="3">
    <location>
        <begin position="1319"/>
        <end position="1339"/>
    </location>
</feature>
<feature type="compositionally biased region" description="Polar residues" evidence="3">
    <location>
        <begin position="487"/>
        <end position="504"/>
    </location>
</feature>
<dbReference type="EMBL" id="JH668718">
    <property type="protein sequence ID" value="KAG6461042.1"/>
    <property type="molecule type" value="Genomic_DNA"/>
</dbReference>
<dbReference type="GO" id="GO:0003682">
    <property type="term" value="F:chromatin binding"/>
    <property type="evidence" value="ECO:0007669"/>
    <property type="project" value="TreeGrafter"/>
</dbReference>
<dbReference type="PROSITE" id="PS51079">
    <property type="entry name" value="MBT"/>
    <property type="match status" value="3"/>
</dbReference>
<evidence type="ECO:0008006" key="6">
    <source>
        <dbReference type="Google" id="ProtNLM"/>
    </source>
</evidence>
<dbReference type="InterPro" id="IPR050548">
    <property type="entry name" value="PcG_chromatin_remod_factors"/>
</dbReference>
<sequence>MDAQQCNSLQNFDDPKTEILKKRLLKSVNTSLGANLTHNNSHHNVLLNTLRAPIPSSMIVSSVQAPQSSMPITHNLVTHSIAPVKIHTNNAPYAPLQLSTVHVPVQIPGSTSNINVPVQLSGPTNTVPLQIAPVSLPLQVSGTTSVPVQLSAGDTINVPLQIPTASQNIQLTGPTLPSMPLIQNHNQSLHSSIIHVHMGSNPRPPNLDGTSDLTVSTSSQLQLSDSSGVQVKMNNAPTVSQVQMGPNSVVQIPNSSNNSIQLRGAARAMQHMVYIQTPNGLKPVTSTDVISQASSSGNPPQIIVRRPVTSNSNIHLISNVNNKPTIAPKMPNPNKSSILAPVNTSQPIVIQKPKTNDKMMVPVSIAPGTPSKQAIAYLGQVKKPTKSMSENQSILISNNQANMNTNNQKLFITPMPKIQNTKFILPVTLPATMASKGPIINLQIANGQIQNDPQGNITVMRDTGPMDANEMPPLQPLAKIVNINGKDNTIPQSPKNEKSFTISIPGSRAEPTGEQGEYTLSIPETNASMNDDIYTVSIANEDGGQGREKSFTLAIPEKGKSLLNRNMIDRHEMGTVTIAAPAILRRSNSDNSERKTANANMKRRISLCAENFSNKNSRIGFTQHRVPEKSEEVENNDDHRVPSLFCDEKLEKDLDPKNLGDSDQEEYKVKVESGKNDGYFPSIDTNRIKKEEPSEEDPPGLIWSNGVALLQGSELQFQTNEFGLIDLIDSVDEAEMLMTQSSKYHTPLKQRMVRGRDKKPTSPEDMYRCDGCGCHGMAAEFITPNFCSLTCQNDVEKVMQKKRDRERTELMKKRNKMKKLLMRKQLSDSDIKLDSKEEKLLKHFDTMPVETQLTETSLLKMSEDLIENEKYPWMCGKNGFSWMRYLDICKAKDAPVKLFKNPFPYNKNGFKVGMRLEAIDPQHPSLFCVVSVAEVQGYRMRLHFDEHPDIYDFWVNADSIDIFPPGWCEKNGRALKPPATYSATNFTWPLYLKQIRAVAAPKHLFPHVTTTMFKPICFRIGMKLEAEDRNNDLVCVATIADTLDNRMLINFDSWDEMYDYWVDPTSPYIHPVGWAEEHGHSLTPPNFYKDPDSFSWENYLAETGASEAPPRAFKPRPPMGFKPGMKLEVVDRRVPFLIRVATITEVKGHQVRVSFDGWPDELSYWLEDDSPDLHPVGWCLKTGHPLEPPLTAEELRVRGPCGVGGCRGLGSLHGGAHKQHGAASAPRRPRAAPRAQVHTTHSHGGAPPVLSKAPKSVHTSTPNSDAPAKDRPLRGRPPKHKRVEEVVKNDPASDEESVCSSAGGKRWRGSQEPQLRTYSRASAAAASSTAPPPTVSDAPAPALRAHLDAIIADLDLPKDPTTWTQEEVTALASRVGGATTGAAAAAARLSGRELLMASREELVACLRLRLGPAVKLYAAVRRLRHLSPLPAPPAAS</sequence>
<dbReference type="GO" id="GO:0042393">
    <property type="term" value="F:histone binding"/>
    <property type="evidence" value="ECO:0007669"/>
    <property type="project" value="TreeGrafter"/>
</dbReference>
<dbReference type="CDD" id="cd20101">
    <property type="entry name" value="MBT_L3MBTL1-like_rpt1"/>
    <property type="match status" value="1"/>
</dbReference>
<organism evidence="4 5">
    <name type="scientific">Manduca sexta</name>
    <name type="common">Tobacco hawkmoth</name>
    <name type="synonym">Tobacco hornworm</name>
    <dbReference type="NCBI Taxonomy" id="7130"/>
    <lineage>
        <taxon>Eukaryota</taxon>
        <taxon>Metazoa</taxon>
        <taxon>Ecdysozoa</taxon>
        <taxon>Arthropoda</taxon>
        <taxon>Hexapoda</taxon>
        <taxon>Insecta</taxon>
        <taxon>Pterygota</taxon>
        <taxon>Neoptera</taxon>
        <taxon>Endopterygota</taxon>
        <taxon>Lepidoptera</taxon>
        <taxon>Glossata</taxon>
        <taxon>Ditrysia</taxon>
        <taxon>Bombycoidea</taxon>
        <taxon>Sphingidae</taxon>
        <taxon>Sphinginae</taxon>
        <taxon>Sphingini</taxon>
        <taxon>Manduca</taxon>
    </lineage>
</organism>
<dbReference type="CDD" id="cd20103">
    <property type="entry name" value="MBT_L3MBTL1-like_rpt3"/>
    <property type="match status" value="1"/>
</dbReference>
<comment type="caution">
    <text evidence="4">The sequence shown here is derived from an EMBL/GenBank/DDBJ whole genome shotgun (WGS) entry which is preliminary data.</text>
</comment>
<feature type="repeat" description="MBT" evidence="2">
    <location>
        <begin position="986"/>
        <end position="1085"/>
    </location>
</feature>
<name>A0A921ZQH4_MANSE</name>
<evidence type="ECO:0000313" key="5">
    <source>
        <dbReference type="Proteomes" id="UP000791440"/>
    </source>
</evidence>
<feature type="repeat" description="MBT" evidence="2">
    <location>
        <begin position="880"/>
        <end position="978"/>
    </location>
</feature>
<dbReference type="CDD" id="cd20102">
    <property type="entry name" value="MBT_L3MBTL1-like_rpt2"/>
    <property type="match status" value="1"/>
</dbReference>
<dbReference type="PANTHER" id="PTHR12247">
    <property type="entry name" value="POLYCOMB GROUP PROTEIN"/>
    <property type="match status" value="1"/>
</dbReference>
<reference evidence="4" key="1">
    <citation type="journal article" date="2016" name="Insect Biochem. Mol. Biol.">
        <title>Multifaceted biological insights from a draft genome sequence of the tobacco hornworm moth, Manduca sexta.</title>
        <authorList>
            <person name="Kanost M.R."/>
            <person name="Arrese E.L."/>
            <person name="Cao X."/>
            <person name="Chen Y.R."/>
            <person name="Chellapilla S."/>
            <person name="Goldsmith M.R."/>
            <person name="Grosse-Wilde E."/>
            <person name="Heckel D.G."/>
            <person name="Herndon N."/>
            <person name="Jiang H."/>
            <person name="Papanicolaou A."/>
            <person name="Qu J."/>
            <person name="Soulages J.L."/>
            <person name="Vogel H."/>
            <person name="Walters J."/>
            <person name="Waterhouse R.M."/>
            <person name="Ahn S.J."/>
            <person name="Almeida F.C."/>
            <person name="An C."/>
            <person name="Aqrawi P."/>
            <person name="Bretschneider A."/>
            <person name="Bryant W.B."/>
            <person name="Bucks S."/>
            <person name="Chao H."/>
            <person name="Chevignon G."/>
            <person name="Christen J.M."/>
            <person name="Clarke D.F."/>
            <person name="Dittmer N.T."/>
            <person name="Ferguson L.C.F."/>
            <person name="Garavelou S."/>
            <person name="Gordon K.H.J."/>
            <person name="Gunaratna R.T."/>
            <person name="Han Y."/>
            <person name="Hauser F."/>
            <person name="He Y."/>
            <person name="Heidel-Fischer H."/>
            <person name="Hirsh A."/>
            <person name="Hu Y."/>
            <person name="Jiang H."/>
            <person name="Kalra D."/>
            <person name="Klinner C."/>
            <person name="Konig C."/>
            <person name="Kovar C."/>
            <person name="Kroll A.R."/>
            <person name="Kuwar S.S."/>
            <person name="Lee S.L."/>
            <person name="Lehman R."/>
            <person name="Li K."/>
            <person name="Li Z."/>
            <person name="Liang H."/>
            <person name="Lovelace S."/>
            <person name="Lu Z."/>
            <person name="Mansfield J.H."/>
            <person name="McCulloch K.J."/>
            <person name="Mathew T."/>
            <person name="Morton B."/>
            <person name="Muzny D.M."/>
            <person name="Neunemann D."/>
            <person name="Ongeri F."/>
            <person name="Pauchet Y."/>
            <person name="Pu L.L."/>
            <person name="Pyrousis I."/>
            <person name="Rao X.J."/>
            <person name="Redding A."/>
            <person name="Roesel C."/>
            <person name="Sanchez-Gracia A."/>
            <person name="Schaack S."/>
            <person name="Shukla A."/>
            <person name="Tetreau G."/>
            <person name="Wang Y."/>
            <person name="Xiong G.H."/>
            <person name="Traut W."/>
            <person name="Walsh T.K."/>
            <person name="Worley K.C."/>
            <person name="Wu D."/>
            <person name="Wu W."/>
            <person name="Wu Y.Q."/>
            <person name="Zhang X."/>
            <person name="Zou Z."/>
            <person name="Zucker H."/>
            <person name="Briscoe A.D."/>
            <person name="Burmester T."/>
            <person name="Clem R.J."/>
            <person name="Feyereisen R."/>
            <person name="Grimmelikhuijzen C.J.P."/>
            <person name="Hamodrakas S.J."/>
            <person name="Hansson B.S."/>
            <person name="Huguet E."/>
            <person name="Jermiin L.S."/>
            <person name="Lan Q."/>
            <person name="Lehman H.K."/>
            <person name="Lorenzen M."/>
            <person name="Merzendorfer H."/>
            <person name="Michalopoulos I."/>
            <person name="Morton D.B."/>
            <person name="Muthukrishnan S."/>
            <person name="Oakeshott J.G."/>
            <person name="Palmer W."/>
            <person name="Park Y."/>
            <person name="Passarelli A.L."/>
            <person name="Rozas J."/>
            <person name="Schwartz L.M."/>
            <person name="Smith W."/>
            <person name="Southgate A."/>
            <person name="Vilcinskas A."/>
            <person name="Vogt R."/>
            <person name="Wang P."/>
            <person name="Werren J."/>
            <person name="Yu X.Q."/>
            <person name="Zhou J.J."/>
            <person name="Brown S.J."/>
            <person name="Scherer S.E."/>
            <person name="Richards S."/>
            <person name="Blissard G.W."/>
        </authorList>
    </citation>
    <scope>NUCLEOTIDE SEQUENCE</scope>
</reference>
<keyword evidence="5" id="KW-1185">Reference proteome</keyword>
<evidence type="ECO:0000256" key="3">
    <source>
        <dbReference type="SAM" id="MobiDB-lite"/>
    </source>
</evidence>
<accession>A0A921ZQH4</accession>
<evidence type="ECO:0000313" key="4">
    <source>
        <dbReference type="EMBL" id="KAG6461042.1"/>
    </source>
</evidence>
<dbReference type="InterPro" id="IPR004092">
    <property type="entry name" value="Mbt"/>
</dbReference>
<proteinExistence type="predicted"/>